<sequence>MNPKLIRLENLADAAHAQLRQCGENLRKAREERMALDRHREDLEAKKFKLSASDRERLNELADRVEHLTGVYDDLRADHRAKRDLFNRCKEHAHG</sequence>
<accession>A0A423Q138</accession>
<reference evidence="2 3" key="1">
    <citation type="submission" date="2013-10" db="EMBL/GenBank/DDBJ databases">
        <title>Salinisphaera japonica YTM-1 Genome Sequencing.</title>
        <authorList>
            <person name="Lai Q."/>
            <person name="Li C."/>
            <person name="Shao Z."/>
        </authorList>
    </citation>
    <scope>NUCLEOTIDE SEQUENCE [LARGE SCALE GENOMIC DNA]</scope>
    <source>
        <strain evidence="2 3">YTM-1</strain>
    </source>
</reference>
<evidence type="ECO:0000313" key="2">
    <source>
        <dbReference type="EMBL" id="ROO31978.1"/>
    </source>
</evidence>
<organism evidence="2 3">
    <name type="scientific">Salinisphaera japonica YTM-1</name>
    <dbReference type="NCBI Taxonomy" id="1209778"/>
    <lineage>
        <taxon>Bacteria</taxon>
        <taxon>Pseudomonadati</taxon>
        <taxon>Pseudomonadota</taxon>
        <taxon>Gammaproteobacteria</taxon>
        <taxon>Salinisphaerales</taxon>
        <taxon>Salinisphaeraceae</taxon>
        <taxon>Salinisphaera</taxon>
    </lineage>
</organism>
<name>A0A423Q138_9GAMM</name>
<protein>
    <submittedName>
        <fullName evidence="2">Uncharacterized protein</fullName>
    </submittedName>
</protein>
<proteinExistence type="predicted"/>
<keyword evidence="3" id="KW-1185">Reference proteome</keyword>
<comment type="caution">
    <text evidence="2">The sequence shown here is derived from an EMBL/GenBank/DDBJ whole genome shotgun (WGS) entry which is preliminary data.</text>
</comment>
<gene>
    <name evidence="2" type="ORF">SAJA_02065</name>
</gene>
<feature type="coiled-coil region" evidence="1">
    <location>
        <begin position="12"/>
        <end position="78"/>
    </location>
</feature>
<evidence type="ECO:0000313" key="3">
    <source>
        <dbReference type="Proteomes" id="UP000285310"/>
    </source>
</evidence>
<dbReference type="InParanoid" id="A0A423Q138"/>
<dbReference type="Proteomes" id="UP000285310">
    <property type="component" value="Unassembled WGS sequence"/>
</dbReference>
<dbReference type="EMBL" id="AYKG01000003">
    <property type="protein sequence ID" value="ROO31978.1"/>
    <property type="molecule type" value="Genomic_DNA"/>
</dbReference>
<evidence type="ECO:0000256" key="1">
    <source>
        <dbReference type="SAM" id="Coils"/>
    </source>
</evidence>
<dbReference type="AlphaFoldDB" id="A0A423Q138"/>
<keyword evidence="1" id="KW-0175">Coiled coil</keyword>
<dbReference type="OrthoDB" id="9849061at2"/>
<dbReference type="RefSeq" id="WP_123656992.1">
    <property type="nucleotide sequence ID" value="NZ_AYKG01000003.1"/>
</dbReference>